<evidence type="ECO:0000256" key="4">
    <source>
        <dbReference type="ARBA" id="ARBA00021148"/>
    </source>
</evidence>
<dbReference type="Gene3D" id="3.30.1360.40">
    <property type="match status" value="1"/>
</dbReference>
<evidence type="ECO:0000256" key="5">
    <source>
        <dbReference type="ARBA" id="ARBA00022490"/>
    </source>
</evidence>
<dbReference type="Gene3D" id="1.10.10.10">
    <property type="entry name" value="Winged helix-like DNA-binding domain superfamily/Winged helix DNA-binding domain"/>
    <property type="match status" value="1"/>
</dbReference>
<dbReference type="GO" id="GO:0006526">
    <property type="term" value="P:L-arginine biosynthetic process"/>
    <property type="evidence" value="ECO:0007669"/>
    <property type="project" value="UniProtKB-KW"/>
</dbReference>
<dbReference type="InterPro" id="IPR036388">
    <property type="entry name" value="WH-like_DNA-bd_sf"/>
</dbReference>
<dbReference type="GO" id="GO:0003677">
    <property type="term" value="F:DNA binding"/>
    <property type="evidence" value="ECO:0007669"/>
    <property type="project" value="UniProtKB-KW"/>
</dbReference>
<accession>A0A9D1LG95</accession>
<protein>
    <recommendedName>
        <fullName evidence="4 9">Arginine repressor</fullName>
    </recommendedName>
</protein>
<dbReference type="PRINTS" id="PR01467">
    <property type="entry name" value="ARGREPRESSOR"/>
</dbReference>
<evidence type="ECO:0000256" key="1">
    <source>
        <dbReference type="ARBA" id="ARBA00004496"/>
    </source>
</evidence>
<reference evidence="12" key="2">
    <citation type="journal article" date="2021" name="PeerJ">
        <title>Extensive microbial diversity within the chicken gut microbiome revealed by metagenomics and culture.</title>
        <authorList>
            <person name="Gilroy R."/>
            <person name="Ravi A."/>
            <person name="Getino M."/>
            <person name="Pursley I."/>
            <person name="Horton D.L."/>
            <person name="Alikhan N.F."/>
            <person name="Baker D."/>
            <person name="Gharbi K."/>
            <person name="Hall N."/>
            <person name="Watson M."/>
            <person name="Adriaenssens E.M."/>
            <person name="Foster-Nyarko E."/>
            <person name="Jarju S."/>
            <person name="Secka A."/>
            <person name="Antonio M."/>
            <person name="Oren A."/>
            <person name="Chaudhuri R.R."/>
            <person name="La Ragione R."/>
            <person name="Hildebrand F."/>
            <person name="Pallen M.J."/>
        </authorList>
    </citation>
    <scope>NUCLEOTIDE SEQUENCE</scope>
    <source>
        <strain evidence="12">17073</strain>
    </source>
</reference>
<keyword evidence="9" id="KW-0055">Arginine biosynthesis</keyword>
<dbReference type="Proteomes" id="UP000824076">
    <property type="component" value="Unassembled WGS sequence"/>
</dbReference>
<evidence type="ECO:0000256" key="7">
    <source>
        <dbReference type="ARBA" id="ARBA00023125"/>
    </source>
</evidence>
<dbReference type="AlphaFoldDB" id="A0A9D1LG95"/>
<dbReference type="PANTHER" id="PTHR34471">
    <property type="entry name" value="ARGININE REPRESSOR"/>
    <property type="match status" value="1"/>
</dbReference>
<dbReference type="InterPro" id="IPR036251">
    <property type="entry name" value="Arg_repress_C_sf"/>
</dbReference>
<reference evidence="12" key="1">
    <citation type="submission" date="2020-10" db="EMBL/GenBank/DDBJ databases">
        <authorList>
            <person name="Gilroy R."/>
        </authorList>
    </citation>
    <scope>NUCLEOTIDE SEQUENCE</scope>
    <source>
        <strain evidence="12">17073</strain>
    </source>
</reference>
<dbReference type="SUPFAM" id="SSF46785">
    <property type="entry name" value="Winged helix' DNA-binding domain"/>
    <property type="match status" value="1"/>
</dbReference>
<comment type="pathway">
    <text evidence="2 9">Amino-acid biosynthesis; L-arginine biosynthesis [regulation].</text>
</comment>
<evidence type="ECO:0000256" key="6">
    <source>
        <dbReference type="ARBA" id="ARBA00023015"/>
    </source>
</evidence>
<comment type="caution">
    <text evidence="12">The sequence shown here is derived from an EMBL/GenBank/DDBJ whole genome shotgun (WGS) entry which is preliminary data.</text>
</comment>
<dbReference type="GO" id="GO:0051259">
    <property type="term" value="P:protein complex oligomerization"/>
    <property type="evidence" value="ECO:0007669"/>
    <property type="project" value="InterPro"/>
</dbReference>
<dbReference type="Pfam" id="PF01316">
    <property type="entry name" value="Arg_repressor"/>
    <property type="match status" value="1"/>
</dbReference>
<dbReference type="SUPFAM" id="SSF55252">
    <property type="entry name" value="C-terminal domain of arginine repressor"/>
    <property type="match status" value="1"/>
</dbReference>
<dbReference type="InterPro" id="IPR020900">
    <property type="entry name" value="Arg_repress_DNA-bd"/>
</dbReference>
<dbReference type="GO" id="GO:1900079">
    <property type="term" value="P:regulation of arginine biosynthetic process"/>
    <property type="evidence" value="ECO:0007669"/>
    <property type="project" value="UniProtKB-UniRule"/>
</dbReference>
<evidence type="ECO:0000313" key="13">
    <source>
        <dbReference type="Proteomes" id="UP000824076"/>
    </source>
</evidence>
<feature type="domain" description="Arginine repressor C-terminal" evidence="11">
    <location>
        <begin position="91"/>
        <end position="152"/>
    </location>
</feature>
<dbReference type="InterPro" id="IPR001669">
    <property type="entry name" value="Arg_repress"/>
</dbReference>
<organism evidence="12 13">
    <name type="scientific">Candidatus Limisoma intestinavium</name>
    <dbReference type="NCBI Taxonomy" id="2840856"/>
    <lineage>
        <taxon>Bacteria</taxon>
        <taxon>Pseudomonadati</taxon>
        <taxon>Bacteroidota</taxon>
        <taxon>Bacteroidia</taxon>
        <taxon>Bacteroidales</taxon>
        <taxon>Candidatus Limisoma</taxon>
    </lineage>
</organism>
<dbReference type="PANTHER" id="PTHR34471:SF1">
    <property type="entry name" value="ARGININE REPRESSOR"/>
    <property type="match status" value="1"/>
</dbReference>
<keyword evidence="7 9" id="KW-0238">DNA-binding</keyword>
<keyword evidence="6 9" id="KW-0805">Transcription regulation</keyword>
<dbReference type="Pfam" id="PF02863">
    <property type="entry name" value="Arg_repressor_C"/>
    <property type="match status" value="1"/>
</dbReference>
<dbReference type="EMBL" id="DVMS01000089">
    <property type="protein sequence ID" value="HIU38634.1"/>
    <property type="molecule type" value="Genomic_DNA"/>
</dbReference>
<evidence type="ECO:0000259" key="10">
    <source>
        <dbReference type="Pfam" id="PF01316"/>
    </source>
</evidence>
<keyword evidence="9" id="KW-0678">Repressor</keyword>
<evidence type="ECO:0000313" key="12">
    <source>
        <dbReference type="EMBL" id="HIU38634.1"/>
    </source>
</evidence>
<dbReference type="InterPro" id="IPR020899">
    <property type="entry name" value="Arg_repress_C"/>
</dbReference>
<keyword evidence="9" id="KW-0028">Amino-acid biosynthesis</keyword>
<proteinExistence type="inferred from homology"/>
<dbReference type="InterPro" id="IPR036390">
    <property type="entry name" value="WH_DNA-bd_sf"/>
</dbReference>
<dbReference type="GO" id="GO:0005737">
    <property type="term" value="C:cytoplasm"/>
    <property type="evidence" value="ECO:0007669"/>
    <property type="project" value="UniProtKB-SubCell"/>
</dbReference>
<evidence type="ECO:0000259" key="11">
    <source>
        <dbReference type="Pfam" id="PF02863"/>
    </source>
</evidence>
<evidence type="ECO:0000256" key="3">
    <source>
        <dbReference type="ARBA" id="ARBA00008316"/>
    </source>
</evidence>
<keyword evidence="8 9" id="KW-0804">Transcription</keyword>
<comment type="function">
    <text evidence="9">Regulates arginine biosynthesis genes.</text>
</comment>
<gene>
    <name evidence="9" type="primary">argR</name>
    <name evidence="12" type="ORF">IAD18_03080</name>
</gene>
<dbReference type="HAMAP" id="MF_00173">
    <property type="entry name" value="Arg_repressor"/>
    <property type="match status" value="1"/>
</dbReference>
<feature type="domain" description="Arginine repressor DNA-binding" evidence="10">
    <location>
        <begin position="3"/>
        <end position="70"/>
    </location>
</feature>
<evidence type="ECO:0000256" key="9">
    <source>
        <dbReference type="HAMAP-Rule" id="MF_00173"/>
    </source>
</evidence>
<comment type="similarity">
    <text evidence="3 9">Belongs to the ArgR family.</text>
</comment>
<evidence type="ECO:0000256" key="8">
    <source>
        <dbReference type="ARBA" id="ARBA00023163"/>
    </source>
</evidence>
<sequence length="166" mass="18226">MKNKDRRLRAICEIIRTQRIRCQSELMTALGKMGISVTQATLSRDLKTLRMTKIATETGDYIYIIPNSNEVRDSILNADRGPSNPNNAIGFVSLSFSGNIAVLKTRNGYASGLAYDIDMSRRPEILGTIAGADTIIIVLKEGVSHADAENALRRFIPADSEPTLTI</sequence>
<dbReference type="GO" id="GO:0034618">
    <property type="term" value="F:arginine binding"/>
    <property type="evidence" value="ECO:0007669"/>
    <property type="project" value="InterPro"/>
</dbReference>
<name>A0A9D1LG95_9BACT</name>
<dbReference type="GO" id="GO:0003700">
    <property type="term" value="F:DNA-binding transcription factor activity"/>
    <property type="evidence" value="ECO:0007669"/>
    <property type="project" value="UniProtKB-UniRule"/>
</dbReference>
<keyword evidence="5 9" id="KW-0963">Cytoplasm</keyword>
<comment type="subcellular location">
    <subcellularLocation>
        <location evidence="1 9">Cytoplasm</location>
    </subcellularLocation>
</comment>
<evidence type="ECO:0000256" key="2">
    <source>
        <dbReference type="ARBA" id="ARBA00005040"/>
    </source>
</evidence>